<dbReference type="InterPro" id="IPR042099">
    <property type="entry name" value="ANL_N_sf"/>
</dbReference>
<dbReference type="InterPro" id="IPR009081">
    <property type="entry name" value="PP-bd_ACP"/>
</dbReference>
<dbReference type="PROSITE" id="PS50075">
    <property type="entry name" value="CARRIER"/>
    <property type="match status" value="1"/>
</dbReference>
<dbReference type="OrthoDB" id="5296889at2"/>
<dbReference type="InterPro" id="IPR045851">
    <property type="entry name" value="AMP-bd_C_sf"/>
</dbReference>
<keyword evidence="4" id="KW-1185">Reference proteome</keyword>
<feature type="region of interest" description="Disordered" evidence="1">
    <location>
        <begin position="389"/>
        <end position="408"/>
    </location>
</feature>
<dbReference type="Pfam" id="PF01553">
    <property type="entry name" value="Acyltransferase"/>
    <property type="match status" value="1"/>
</dbReference>
<evidence type="ECO:0000313" key="3">
    <source>
        <dbReference type="EMBL" id="QBQ55382.1"/>
    </source>
</evidence>
<feature type="compositionally biased region" description="Basic and acidic residues" evidence="1">
    <location>
        <begin position="394"/>
        <end position="405"/>
    </location>
</feature>
<accession>A0A4P7C3L3</accession>
<dbReference type="Pfam" id="PF00501">
    <property type="entry name" value="AMP-binding"/>
    <property type="match status" value="1"/>
</dbReference>
<proteinExistence type="predicted"/>
<gene>
    <name evidence="3" type="ORF">E3U44_13320</name>
</gene>
<evidence type="ECO:0000259" key="2">
    <source>
        <dbReference type="PROSITE" id="PS50075"/>
    </source>
</evidence>
<dbReference type="InterPro" id="IPR000873">
    <property type="entry name" value="AMP-dep_synth/lig_dom"/>
</dbReference>
<dbReference type="Pfam" id="PF23562">
    <property type="entry name" value="AMP-binding_C_3"/>
    <property type="match status" value="1"/>
</dbReference>
<dbReference type="GO" id="GO:0016878">
    <property type="term" value="F:acid-thiol ligase activity"/>
    <property type="evidence" value="ECO:0007669"/>
    <property type="project" value="UniProtKB-ARBA"/>
</dbReference>
<dbReference type="GO" id="GO:0016746">
    <property type="term" value="F:acyltransferase activity"/>
    <property type="evidence" value="ECO:0007669"/>
    <property type="project" value="InterPro"/>
</dbReference>
<dbReference type="InterPro" id="IPR020845">
    <property type="entry name" value="AMP-binding_CS"/>
</dbReference>
<organism evidence="3 4">
    <name type="scientific">Nitrosococcus wardiae</name>
    <dbReference type="NCBI Taxonomy" id="1814290"/>
    <lineage>
        <taxon>Bacteria</taxon>
        <taxon>Pseudomonadati</taxon>
        <taxon>Pseudomonadota</taxon>
        <taxon>Gammaproteobacteria</taxon>
        <taxon>Chromatiales</taxon>
        <taxon>Chromatiaceae</taxon>
        <taxon>Nitrosococcus</taxon>
    </lineage>
</organism>
<dbReference type="SUPFAM" id="SSF56801">
    <property type="entry name" value="Acetyl-CoA synthetase-like"/>
    <property type="match status" value="1"/>
</dbReference>
<name>A0A4P7C3L3_9GAMM</name>
<dbReference type="InterPro" id="IPR002123">
    <property type="entry name" value="Plipid/glycerol_acylTrfase"/>
</dbReference>
<dbReference type="Gene3D" id="1.10.1200.10">
    <property type="entry name" value="ACP-like"/>
    <property type="match status" value="1"/>
</dbReference>
<dbReference type="RefSeq" id="WP_134358642.1">
    <property type="nucleotide sequence ID" value="NZ_CP038033.1"/>
</dbReference>
<evidence type="ECO:0000256" key="1">
    <source>
        <dbReference type="SAM" id="MobiDB-lite"/>
    </source>
</evidence>
<dbReference type="SMART" id="SM00563">
    <property type="entry name" value="PlsC"/>
    <property type="match status" value="1"/>
</dbReference>
<protein>
    <recommendedName>
        <fullName evidence="2">Carrier domain-containing protein</fullName>
    </recommendedName>
</protein>
<dbReference type="Gene3D" id="3.30.300.30">
    <property type="match status" value="1"/>
</dbReference>
<dbReference type="SUPFAM" id="SSF47336">
    <property type="entry name" value="ACP-like"/>
    <property type="match status" value="1"/>
</dbReference>
<dbReference type="SUPFAM" id="SSF69593">
    <property type="entry name" value="Glycerol-3-phosphate (1)-acyltransferase"/>
    <property type="match status" value="1"/>
</dbReference>
<dbReference type="Proteomes" id="UP000294325">
    <property type="component" value="Chromosome"/>
</dbReference>
<dbReference type="CDD" id="cd07989">
    <property type="entry name" value="LPLAT_AGPAT-like"/>
    <property type="match status" value="1"/>
</dbReference>
<dbReference type="InterPro" id="IPR036736">
    <property type="entry name" value="ACP-like_sf"/>
</dbReference>
<dbReference type="EMBL" id="CP038033">
    <property type="protein sequence ID" value="QBQ55382.1"/>
    <property type="molecule type" value="Genomic_DNA"/>
</dbReference>
<dbReference type="PROSITE" id="PS00455">
    <property type="entry name" value="AMP_BINDING"/>
    <property type="match status" value="1"/>
</dbReference>
<evidence type="ECO:0000313" key="4">
    <source>
        <dbReference type="Proteomes" id="UP000294325"/>
    </source>
</evidence>
<reference evidence="3 4" key="1">
    <citation type="submission" date="2019-03" db="EMBL/GenBank/DDBJ databases">
        <title>The genome sequence of Nitrosococcus wardiae strain D1FHST reveals the archetypal metabolic capacity of ammonia-oxidizing Gammaproteobacteria.</title>
        <authorList>
            <person name="Wang L."/>
            <person name="Lim C.K."/>
            <person name="Hanson T.E."/>
            <person name="Dang H."/>
            <person name="Klotz M.G."/>
        </authorList>
    </citation>
    <scope>NUCLEOTIDE SEQUENCE [LARGE SCALE GENOMIC DNA]</scope>
    <source>
        <strain evidence="3 4">D1FHS</strain>
    </source>
</reference>
<dbReference type="KEGG" id="nwr:E3U44_13320"/>
<dbReference type="Gene3D" id="3.40.50.12780">
    <property type="entry name" value="N-terminal domain of ligase-like"/>
    <property type="match status" value="1"/>
</dbReference>
<dbReference type="PANTHER" id="PTHR43767:SF1">
    <property type="entry name" value="NONRIBOSOMAL PEPTIDE SYNTHASE PES1 (EUROFUNG)-RELATED"/>
    <property type="match status" value="1"/>
</dbReference>
<dbReference type="Pfam" id="PF00550">
    <property type="entry name" value="PP-binding"/>
    <property type="match status" value="1"/>
</dbReference>
<dbReference type="InterPro" id="IPR050237">
    <property type="entry name" value="ATP-dep_AMP-bd_enzyme"/>
</dbReference>
<feature type="domain" description="Carrier" evidence="2">
    <location>
        <begin position="594"/>
        <end position="671"/>
    </location>
</feature>
<dbReference type="AlphaFoldDB" id="A0A4P7C3L3"/>
<dbReference type="PANTHER" id="PTHR43767">
    <property type="entry name" value="LONG-CHAIN-FATTY-ACID--COA LIGASE"/>
    <property type="match status" value="1"/>
</dbReference>
<sequence>MLQRSQAHSSELSTLVQFVDGLGACGEKQALLALTKEGERAWSYASIAHQVEYLARGLKQAGAGPGEAVALLAESRPEAILACLAVIKTGAVIVPLDAQFGPRVLEVVLQDSGAGFLFTTAERFERVAQLKLEREIRPILLDAESKAPRSWQAISTQIGGEFPSISPSETAALFYTSGTTGAPKGVPLSHENLVFQLNALRAADLVAEGERVLLPLPLHHVYPFVVGMLAPLALGLTLVLPHSLTGPQIIRALRQGQVTFVVGVPRLYGALYSGIESQLAARGIIFRQLFKAIIRCLVGLQRRFPWNLGRGLLWPLHRQLAPQLQKMASGGAALNPELAWKLQGLGWQIAIGYGLTETSPLLTLNPPGTRKPDSVGKPIPGVELRIDTSAAPKDGQRVPGKEKDSPYPVGEILARGPGVFAGYHHLPEKTQEAFVEDWFRTGDLGYFDEAGYLYLLGRASTLLVTEGGENIQPEEVEESYQANPLIREIGVLQREGRLVAVIVPELSEMRRQGISDRAQAIRKVLAQVSKQLPSYQHLSDHVLTRDPLPRTRLGKIRRHLLAQYFDKAKQSGQAPEAKTAGPLPLEEMSDQDQALLENTASRRVWEWLAERYGHRHLTPETSPALDLGVDSLEWLNLSFEIRERTGIELGEEAIGRIETVRDLLQEVAEASEAVTPTTAPEAFLEHPEEALSESQRRWLRPLGPVGSRVSRTLFKLDRFLMRSLFRLQVDGLEHVSGQNQFVIIPNHCSYLDPFLLAAALDHRRLRRTYWGGWAGAAFSTPLQRLGSRFAGAIPIDPEKGVLSSLALGAAVLKGQKNLIWFPEGGRSVSGKLQPFKPGIGLLLEHFPVPVVPAVIQGSHEALPVGKRLPRLRTSITISFGEPLDPRVLAQEGESDRAYQRITQALHDHIAKRLGK</sequence>